<proteinExistence type="predicted"/>
<protein>
    <submittedName>
        <fullName evidence="1">Interferon-induced very large GTPase 1</fullName>
    </submittedName>
</protein>
<accession>A0A834BZQ0</accession>
<sequence>MVYNRRRIIKKKLKPCSADFMIDNNKGSSSAVVFGEMICQKLKVSAVEAVCNQTAVDLAGELRCNVPAFNGNRLNLEKHVLKDLAEKEDFNKFMTYIRDPREQVEEFIRKKVKKYMFEENKNKAPQILQKNSDDIQRFIRQTLFEATEKIKTEKGDINMWVKEFSISLRCKLKLTMNTISCQNFRDINNLDFLRVEIEKGLQIISKEMKSLSLTEVMNNRQKPDEILIDQLCNCCWERCPFCAAVCINTIKDHSPDKHSVPFHRPSGVNGWHKRASMELNNDFCTTSVASDKIFYPSPESEKSIPYKLYQTAGGKYASWSIIADGSMLPYWKWFVCRFQKEIEDYYKEKCKGWGEILPEWRKYTKEEALRSLDEMQSVGPPCALLHAQLSALS</sequence>
<evidence type="ECO:0000313" key="2">
    <source>
        <dbReference type="Proteomes" id="UP000646548"/>
    </source>
</evidence>
<name>A0A834BZQ0_ORYME</name>
<organism evidence="1 2">
    <name type="scientific">Oryzias melastigma</name>
    <name type="common">Marine medaka</name>
    <dbReference type="NCBI Taxonomy" id="30732"/>
    <lineage>
        <taxon>Eukaryota</taxon>
        <taxon>Metazoa</taxon>
        <taxon>Chordata</taxon>
        <taxon>Craniata</taxon>
        <taxon>Vertebrata</taxon>
        <taxon>Euteleostomi</taxon>
        <taxon>Actinopterygii</taxon>
        <taxon>Neopterygii</taxon>
        <taxon>Teleostei</taxon>
        <taxon>Neoteleostei</taxon>
        <taxon>Acanthomorphata</taxon>
        <taxon>Ovalentaria</taxon>
        <taxon>Atherinomorphae</taxon>
        <taxon>Beloniformes</taxon>
        <taxon>Adrianichthyidae</taxon>
        <taxon>Oryziinae</taxon>
        <taxon>Oryzias</taxon>
    </lineage>
</organism>
<gene>
    <name evidence="1" type="ORF">FQA47_025381</name>
</gene>
<dbReference type="AlphaFoldDB" id="A0A834BZQ0"/>
<evidence type="ECO:0000313" key="1">
    <source>
        <dbReference type="EMBL" id="KAF6720055.1"/>
    </source>
</evidence>
<reference evidence="1" key="1">
    <citation type="journal article" name="BMC Genomics">
        <title>Long-read sequencing and de novo genome assembly of marine medaka (Oryzias melastigma).</title>
        <authorList>
            <person name="Liang P."/>
            <person name="Saqib H.S.A."/>
            <person name="Ni X."/>
            <person name="Shen Y."/>
        </authorList>
    </citation>
    <scope>NUCLEOTIDE SEQUENCE</scope>
    <source>
        <strain evidence="1">Bigg-433</strain>
    </source>
</reference>
<dbReference type="PANTHER" id="PTHR22796:SF6">
    <property type="entry name" value="INTERFERON-INDUCED VERY LARGE GTPASE 1-RELATED"/>
    <property type="match status" value="1"/>
</dbReference>
<comment type="caution">
    <text evidence="1">The sequence shown here is derived from an EMBL/GenBank/DDBJ whole genome shotgun (WGS) entry which is preliminary data.</text>
</comment>
<dbReference type="PANTHER" id="PTHR22796">
    <property type="entry name" value="URG4-RELATED"/>
    <property type="match status" value="1"/>
</dbReference>
<dbReference type="EMBL" id="WKFB01000531">
    <property type="protein sequence ID" value="KAF6720055.1"/>
    <property type="molecule type" value="Genomic_DNA"/>
</dbReference>
<dbReference type="Proteomes" id="UP000646548">
    <property type="component" value="Unassembled WGS sequence"/>
</dbReference>